<name>A0A2B7ZNP5_9EURO</name>
<feature type="region of interest" description="Disordered" evidence="4">
    <location>
        <begin position="267"/>
        <end position="318"/>
    </location>
</feature>
<dbReference type="Gene3D" id="3.40.50.720">
    <property type="entry name" value="NAD(P)-binding Rossmann-like Domain"/>
    <property type="match status" value="1"/>
</dbReference>
<accession>A0A2B7ZNP5</accession>
<dbReference type="AlphaFoldDB" id="A0A2B7ZNP5"/>
<dbReference type="Proteomes" id="UP000226031">
    <property type="component" value="Unassembled WGS sequence"/>
</dbReference>
<reference evidence="7 8" key="1">
    <citation type="submission" date="2017-10" db="EMBL/GenBank/DDBJ databases">
        <title>Comparative genomics in systemic dimorphic fungi from Ajellomycetaceae.</title>
        <authorList>
            <person name="Munoz J.F."/>
            <person name="Mcewen J.G."/>
            <person name="Clay O.K."/>
            <person name="Cuomo C.A."/>
        </authorList>
    </citation>
    <scope>NUCLEOTIDE SEQUENCE [LARGE SCALE GENOMIC DNA]</scope>
    <source>
        <strain evidence="7 8">UAMH4076</strain>
    </source>
</reference>
<dbReference type="Pfam" id="PF08546">
    <property type="entry name" value="ApbA_C"/>
    <property type="match status" value="1"/>
</dbReference>
<dbReference type="InterPro" id="IPR013332">
    <property type="entry name" value="KPR_N"/>
</dbReference>
<dbReference type="GO" id="GO:0008677">
    <property type="term" value="F:2-dehydropantoate 2-reductase activity"/>
    <property type="evidence" value="ECO:0007669"/>
    <property type="project" value="TreeGrafter"/>
</dbReference>
<protein>
    <submittedName>
        <fullName evidence="7">2-dehydropantoate 2-reductase</fullName>
    </submittedName>
</protein>
<dbReference type="Pfam" id="PF02558">
    <property type="entry name" value="ApbA"/>
    <property type="match status" value="1"/>
</dbReference>
<evidence type="ECO:0000256" key="1">
    <source>
        <dbReference type="ARBA" id="ARBA00007870"/>
    </source>
</evidence>
<feature type="domain" description="Ketopantoate reductase N-terminal" evidence="5">
    <location>
        <begin position="55"/>
        <end position="239"/>
    </location>
</feature>
<proteinExistence type="inferred from homology"/>
<dbReference type="PANTHER" id="PTHR43765">
    <property type="entry name" value="2-DEHYDROPANTOATE 2-REDUCTASE-RELATED"/>
    <property type="match status" value="1"/>
</dbReference>
<evidence type="ECO:0000259" key="6">
    <source>
        <dbReference type="Pfam" id="PF08546"/>
    </source>
</evidence>
<feature type="compositionally biased region" description="Low complexity" evidence="4">
    <location>
        <begin position="298"/>
        <end position="307"/>
    </location>
</feature>
<comment type="similarity">
    <text evidence="1">Belongs to the ketopantoate reductase family.</text>
</comment>
<evidence type="ECO:0000313" key="8">
    <source>
        <dbReference type="Proteomes" id="UP000226031"/>
    </source>
</evidence>
<evidence type="ECO:0000259" key="5">
    <source>
        <dbReference type="Pfam" id="PF02558"/>
    </source>
</evidence>
<dbReference type="InterPro" id="IPR013328">
    <property type="entry name" value="6PGD_dom2"/>
</dbReference>
<evidence type="ECO:0000256" key="3">
    <source>
        <dbReference type="ARBA" id="ARBA00023002"/>
    </source>
</evidence>
<dbReference type="InterPro" id="IPR036291">
    <property type="entry name" value="NAD(P)-bd_dom_sf"/>
</dbReference>
<organism evidence="7 8">
    <name type="scientific">[Emmonsia] crescens</name>
    <dbReference type="NCBI Taxonomy" id="73230"/>
    <lineage>
        <taxon>Eukaryota</taxon>
        <taxon>Fungi</taxon>
        <taxon>Dikarya</taxon>
        <taxon>Ascomycota</taxon>
        <taxon>Pezizomycotina</taxon>
        <taxon>Eurotiomycetes</taxon>
        <taxon>Eurotiomycetidae</taxon>
        <taxon>Onygenales</taxon>
        <taxon>Ajellomycetaceae</taxon>
        <taxon>Emergomyces</taxon>
    </lineage>
</organism>
<evidence type="ECO:0000313" key="7">
    <source>
        <dbReference type="EMBL" id="PGH34818.1"/>
    </source>
</evidence>
<keyword evidence="3" id="KW-0560">Oxidoreductase</keyword>
<dbReference type="STRING" id="73230.A0A2B7ZNP5"/>
<dbReference type="InterPro" id="IPR008927">
    <property type="entry name" value="6-PGluconate_DH-like_C_sf"/>
</dbReference>
<feature type="domain" description="Ketopantoate reductase C-terminal" evidence="6">
    <location>
        <begin position="352"/>
        <end position="481"/>
    </location>
</feature>
<sequence length="505" mass="57154">MRVGLTTFQLFSRCPSSIGIRLVSLRLFHTTYKLHNDGSTKPQIPLQEQRIPSRIHIIGVGNIGGFLAHSLAGDTKPPPITLLLHNPKKLERWEKNRQRITLVRNGLAEHRWGFDINVKRDGVWHYVPQDSKLAREQKKAGGYLERDPTEADDEVIDNLIVASKATRVRWVLESVKHRLTPYSTIVFVHNGLGVQEQVNEHVFPDPGTRPSYIFGVISHGLFKMDQFVIKHAGVGTCLFSIGYTNPLARAKAETDIVQYKQKQEMDQIAASREQTEEQQQQQQQQGETLLQPKEPQDGEQLQHQQDLQAHHEEAQSSLPKEVWSSTSLYLIRVLTRNTQLVASAVPSDTFFQHQLEKLAINCIINPLTVIFDCFNGDLLYNYHISRVQRLLLLEISAVICALPELQGVPGIQARFAPDRLRTLAVSVMANTAKNVSSMLQDVRLRNPTEIRYMNGYIVKRGEELGIKCALNYMVVQMVLAREKIKLSKEFGEIPMAMGPEVAGRA</sequence>
<dbReference type="Gene3D" id="1.10.1040.10">
    <property type="entry name" value="N-(1-d-carboxylethyl)-l-norvaline Dehydrogenase, domain 2"/>
    <property type="match status" value="1"/>
</dbReference>
<feature type="compositionally biased region" description="Low complexity" evidence="4">
    <location>
        <begin position="277"/>
        <end position="291"/>
    </location>
</feature>
<dbReference type="SUPFAM" id="SSF51735">
    <property type="entry name" value="NAD(P)-binding Rossmann-fold domains"/>
    <property type="match status" value="1"/>
</dbReference>
<dbReference type="GO" id="GO:0050661">
    <property type="term" value="F:NADP binding"/>
    <property type="evidence" value="ECO:0007669"/>
    <property type="project" value="TreeGrafter"/>
</dbReference>
<dbReference type="EMBL" id="PDND01000033">
    <property type="protein sequence ID" value="PGH34818.1"/>
    <property type="molecule type" value="Genomic_DNA"/>
</dbReference>
<gene>
    <name evidence="7" type="ORF">GX50_02379</name>
</gene>
<comment type="caution">
    <text evidence="7">The sequence shown here is derived from an EMBL/GenBank/DDBJ whole genome shotgun (WGS) entry which is preliminary data.</text>
</comment>
<dbReference type="FunFam" id="1.10.1040.10:FF:000038">
    <property type="entry name" value="Probable 2-dehydropantoate 2-reductase"/>
    <property type="match status" value="1"/>
</dbReference>
<dbReference type="InterPro" id="IPR050838">
    <property type="entry name" value="Ketopantoate_reductase"/>
</dbReference>
<keyword evidence="8" id="KW-1185">Reference proteome</keyword>
<dbReference type="PANTHER" id="PTHR43765:SF2">
    <property type="entry name" value="2-DEHYDROPANTOATE 2-REDUCTASE"/>
    <property type="match status" value="1"/>
</dbReference>
<dbReference type="GO" id="GO:0005739">
    <property type="term" value="C:mitochondrion"/>
    <property type="evidence" value="ECO:0007669"/>
    <property type="project" value="TreeGrafter"/>
</dbReference>
<evidence type="ECO:0000256" key="4">
    <source>
        <dbReference type="SAM" id="MobiDB-lite"/>
    </source>
</evidence>
<dbReference type="VEuPathDB" id="FungiDB:EMCG_01429"/>
<dbReference type="SUPFAM" id="SSF48179">
    <property type="entry name" value="6-phosphogluconate dehydrogenase C-terminal domain-like"/>
    <property type="match status" value="1"/>
</dbReference>
<evidence type="ECO:0000256" key="2">
    <source>
        <dbReference type="ARBA" id="ARBA00022857"/>
    </source>
</evidence>
<dbReference type="InterPro" id="IPR013752">
    <property type="entry name" value="KPA_reductase"/>
</dbReference>
<keyword evidence="2" id="KW-0521">NADP</keyword>